<accession>A0ABW0YKI1</accession>
<dbReference type="InterPro" id="IPR017871">
    <property type="entry name" value="ABC_transporter-like_CS"/>
</dbReference>
<feature type="transmembrane region" description="Helical" evidence="7">
    <location>
        <begin position="29"/>
        <end position="56"/>
    </location>
</feature>
<dbReference type="SUPFAM" id="SSF90123">
    <property type="entry name" value="ABC transporter transmembrane region"/>
    <property type="match status" value="1"/>
</dbReference>
<evidence type="ECO:0000256" key="3">
    <source>
        <dbReference type="ARBA" id="ARBA00022741"/>
    </source>
</evidence>
<dbReference type="InterPro" id="IPR011527">
    <property type="entry name" value="ABC1_TM_dom"/>
</dbReference>
<dbReference type="Gene3D" id="1.20.1560.10">
    <property type="entry name" value="ABC transporter type 1, transmembrane domain"/>
    <property type="match status" value="1"/>
</dbReference>
<dbReference type="Pfam" id="PF00664">
    <property type="entry name" value="ABC_membrane"/>
    <property type="match status" value="1"/>
</dbReference>
<comment type="subcellular location">
    <subcellularLocation>
        <location evidence="1">Cell membrane</location>
        <topology evidence="1">Multi-pass membrane protein</topology>
    </subcellularLocation>
</comment>
<reference evidence="11" key="1">
    <citation type="journal article" date="2019" name="Int. J. Syst. Evol. Microbiol.">
        <title>The Global Catalogue of Microorganisms (GCM) 10K type strain sequencing project: providing services to taxonomists for standard genome sequencing and annotation.</title>
        <authorList>
            <consortium name="The Broad Institute Genomics Platform"/>
            <consortium name="The Broad Institute Genome Sequencing Center for Infectious Disease"/>
            <person name="Wu L."/>
            <person name="Ma J."/>
        </authorList>
    </citation>
    <scope>NUCLEOTIDE SEQUENCE [LARGE SCALE GENOMIC DNA]</scope>
    <source>
        <strain evidence="11">CECT 7184</strain>
    </source>
</reference>
<dbReference type="PANTHER" id="PTHR43394:SF1">
    <property type="entry name" value="ATP-BINDING CASSETTE SUB-FAMILY B MEMBER 10, MITOCHONDRIAL"/>
    <property type="match status" value="1"/>
</dbReference>
<feature type="domain" description="ABC transmembrane type-1" evidence="9">
    <location>
        <begin position="32"/>
        <end position="317"/>
    </location>
</feature>
<evidence type="ECO:0000256" key="5">
    <source>
        <dbReference type="ARBA" id="ARBA00022989"/>
    </source>
</evidence>
<feature type="transmembrane region" description="Helical" evidence="7">
    <location>
        <begin position="145"/>
        <end position="167"/>
    </location>
</feature>
<dbReference type="Proteomes" id="UP001596142">
    <property type="component" value="Unassembled WGS sequence"/>
</dbReference>
<sequence>MKHQDDFLEHKEQRKVFLRLMAYLKGHKGLVILSFIFLLLGTGAELVGPILIQIFIDDYLTPQNFPFEPLLWLGSAYVILHVTSVIFNYFQRFWFQKIALRIIQQLRIDVFSKTQKFGLSFFDRTPAGGIISRVTNDTEAVKEMFVDVLSTFVQNIVFLIGIFIAMFYLNARLAILCLFLLPVILGLMYVYRRLSARFYGAMSGKLSQLNGKINESIQGMTIIQAFRQQKRMRKEFEKVNEEHHRAWLKGMKLDGLLLRPAVDFISILAFILVLQYFGFASFQGPVEIGVLYAFVNYLDRFFEPVNQMMQRLSLFQQAIVSAGRVFRLIDHNEAAPFKIGKDRPTIREGEVRFENVSFSYDGKTDVLKNISFTVRKGETLALVGHTGSGKSSIINLLMRFYPVERGRIMIDGADLSSYENSELREHLGLVLQDNFLFTGDVKTNIRLYDKSLTDQDIEKAARFVNADKFISRLPNGYNHPVGERGATFSSGERQLISFARTMARSPKILILDEATANVDTETEEAIQTALQRMKKGRTTLAIAHRLSTIKEADHILVLHQGEIAEEGTHDQLLTRKGLYYNMYLLQQGINKEMPG</sequence>
<keyword evidence="6 7" id="KW-0472">Membrane</keyword>
<evidence type="ECO:0000259" key="8">
    <source>
        <dbReference type="PROSITE" id="PS50893"/>
    </source>
</evidence>
<dbReference type="PROSITE" id="PS50893">
    <property type="entry name" value="ABC_TRANSPORTER_2"/>
    <property type="match status" value="1"/>
</dbReference>
<evidence type="ECO:0000256" key="1">
    <source>
        <dbReference type="ARBA" id="ARBA00004651"/>
    </source>
</evidence>
<dbReference type="SUPFAM" id="SSF52540">
    <property type="entry name" value="P-loop containing nucleoside triphosphate hydrolases"/>
    <property type="match status" value="1"/>
</dbReference>
<dbReference type="GO" id="GO:0005524">
    <property type="term" value="F:ATP binding"/>
    <property type="evidence" value="ECO:0007669"/>
    <property type="project" value="UniProtKB-KW"/>
</dbReference>
<dbReference type="Gene3D" id="3.40.50.300">
    <property type="entry name" value="P-loop containing nucleotide triphosphate hydrolases"/>
    <property type="match status" value="1"/>
</dbReference>
<evidence type="ECO:0000313" key="11">
    <source>
        <dbReference type="Proteomes" id="UP001596142"/>
    </source>
</evidence>
<feature type="domain" description="ABC transporter" evidence="8">
    <location>
        <begin position="351"/>
        <end position="585"/>
    </location>
</feature>
<keyword evidence="5 7" id="KW-1133">Transmembrane helix</keyword>
<feature type="transmembrane region" description="Helical" evidence="7">
    <location>
        <begin position="256"/>
        <end position="277"/>
    </location>
</feature>
<dbReference type="InterPro" id="IPR003439">
    <property type="entry name" value="ABC_transporter-like_ATP-bd"/>
</dbReference>
<dbReference type="EMBL" id="JBHSOZ010000003">
    <property type="protein sequence ID" value="MFC5712002.1"/>
    <property type="molecule type" value="Genomic_DNA"/>
</dbReference>
<gene>
    <name evidence="10" type="ORF">ACFPU1_04365</name>
</gene>
<evidence type="ECO:0000256" key="2">
    <source>
        <dbReference type="ARBA" id="ARBA00022692"/>
    </source>
</evidence>
<dbReference type="InterPro" id="IPR039421">
    <property type="entry name" value="Type_1_exporter"/>
</dbReference>
<dbReference type="SMART" id="SM00382">
    <property type="entry name" value="AAA"/>
    <property type="match status" value="1"/>
</dbReference>
<proteinExistence type="predicted"/>
<dbReference type="CDD" id="cd18544">
    <property type="entry name" value="ABC_6TM_TmrA_like"/>
    <property type="match status" value="1"/>
</dbReference>
<dbReference type="InterPro" id="IPR027417">
    <property type="entry name" value="P-loop_NTPase"/>
</dbReference>
<dbReference type="Pfam" id="PF00005">
    <property type="entry name" value="ABC_tran"/>
    <property type="match status" value="1"/>
</dbReference>
<feature type="transmembrane region" description="Helical" evidence="7">
    <location>
        <begin position="173"/>
        <end position="191"/>
    </location>
</feature>
<keyword evidence="2 7" id="KW-0812">Transmembrane</keyword>
<evidence type="ECO:0000313" key="10">
    <source>
        <dbReference type="EMBL" id="MFC5712002.1"/>
    </source>
</evidence>
<dbReference type="CDD" id="cd03254">
    <property type="entry name" value="ABCC_Glucan_exporter_like"/>
    <property type="match status" value="1"/>
</dbReference>
<evidence type="ECO:0000259" key="9">
    <source>
        <dbReference type="PROSITE" id="PS50929"/>
    </source>
</evidence>
<organism evidence="10 11">
    <name type="scientific">Thalassorhabdus alkalitolerans</name>
    <dbReference type="NCBI Taxonomy" id="2282697"/>
    <lineage>
        <taxon>Bacteria</taxon>
        <taxon>Bacillati</taxon>
        <taxon>Bacillota</taxon>
        <taxon>Bacilli</taxon>
        <taxon>Bacillales</taxon>
        <taxon>Bacillaceae</taxon>
        <taxon>Thalassorhabdus</taxon>
    </lineage>
</organism>
<keyword evidence="4 10" id="KW-0067">ATP-binding</keyword>
<keyword evidence="3" id="KW-0547">Nucleotide-binding</keyword>
<dbReference type="InterPro" id="IPR036640">
    <property type="entry name" value="ABC1_TM_sf"/>
</dbReference>
<evidence type="ECO:0000256" key="6">
    <source>
        <dbReference type="ARBA" id="ARBA00023136"/>
    </source>
</evidence>
<dbReference type="InterPro" id="IPR003593">
    <property type="entry name" value="AAA+_ATPase"/>
</dbReference>
<dbReference type="PROSITE" id="PS00211">
    <property type="entry name" value="ABC_TRANSPORTER_1"/>
    <property type="match status" value="1"/>
</dbReference>
<protein>
    <submittedName>
        <fullName evidence="10">ABC transporter ATP-binding protein</fullName>
    </submittedName>
</protein>
<dbReference type="RefSeq" id="WP_385939005.1">
    <property type="nucleotide sequence ID" value="NZ_JBHSOZ010000003.1"/>
</dbReference>
<dbReference type="PANTHER" id="PTHR43394">
    <property type="entry name" value="ATP-DEPENDENT PERMEASE MDL1, MITOCHONDRIAL"/>
    <property type="match status" value="1"/>
</dbReference>
<keyword evidence="11" id="KW-1185">Reference proteome</keyword>
<evidence type="ECO:0000256" key="7">
    <source>
        <dbReference type="SAM" id="Phobius"/>
    </source>
</evidence>
<evidence type="ECO:0000256" key="4">
    <source>
        <dbReference type="ARBA" id="ARBA00022840"/>
    </source>
</evidence>
<dbReference type="PROSITE" id="PS50929">
    <property type="entry name" value="ABC_TM1F"/>
    <property type="match status" value="1"/>
</dbReference>
<name>A0ABW0YKI1_9BACI</name>
<comment type="caution">
    <text evidence="10">The sequence shown here is derived from an EMBL/GenBank/DDBJ whole genome shotgun (WGS) entry which is preliminary data.</text>
</comment>
<feature type="transmembrane region" description="Helical" evidence="7">
    <location>
        <begin position="71"/>
        <end position="90"/>
    </location>
</feature>